<evidence type="ECO:0000256" key="5">
    <source>
        <dbReference type="ARBA" id="ARBA00022723"/>
    </source>
</evidence>
<keyword evidence="7" id="KW-0408">Iron</keyword>
<dbReference type="GO" id="GO:0051536">
    <property type="term" value="F:iron-sulfur cluster binding"/>
    <property type="evidence" value="ECO:0007669"/>
    <property type="project" value="UniProtKB-KW"/>
</dbReference>
<dbReference type="Pfam" id="PF00881">
    <property type="entry name" value="Nitroreductase"/>
    <property type="match status" value="1"/>
</dbReference>
<protein>
    <submittedName>
        <fullName evidence="10">Nitroreductase</fullName>
    </submittedName>
</protein>
<dbReference type="STRING" id="1121449.SAMN02745704_00540"/>
<dbReference type="OrthoDB" id="368873at2"/>
<dbReference type="SUPFAM" id="SSF54862">
    <property type="entry name" value="4Fe-4S ferredoxins"/>
    <property type="match status" value="1"/>
</dbReference>
<evidence type="ECO:0000256" key="3">
    <source>
        <dbReference type="ARBA" id="ARBA00022630"/>
    </source>
</evidence>
<evidence type="ECO:0000259" key="9">
    <source>
        <dbReference type="PROSITE" id="PS51379"/>
    </source>
</evidence>
<feature type="domain" description="4Fe-4S ferredoxin-type" evidence="9">
    <location>
        <begin position="32"/>
        <end position="62"/>
    </location>
</feature>
<dbReference type="PANTHER" id="PTHR43673">
    <property type="entry name" value="NAD(P)H NITROREDUCTASE YDGI-RELATED"/>
    <property type="match status" value="1"/>
</dbReference>
<accession>A0A1T4WA60</accession>
<evidence type="ECO:0000313" key="10">
    <source>
        <dbReference type="EMBL" id="SKA73835.1"/>
    </source>
</evidence>
<dbReference type="InterPro" id="IPR017896">
    <property type="entry name" value="4Fe4S_Fe-S-bd"/>
</dbReference>
<dbReference type="PROSITE" id="PS00198">
    <property type="entry name" value="4FE4S_FER_1"/>
    <property type="match status" value="2"/>
</dbReference>
<dbReference type="InterPro" id="IPR029479">
    <property type="entry name" value="Nitroreductase"/>
</dbReference>
<keyword evidence="3" id="KW-0285">Flavoprotein</keyword>
<dbReference type="GO" id="GO:0046872">
    <property type="term" value="F:metal ion binding"/>
    <property type="evidence" value="ECO:0007669"/>
    <property type="project" value="UniProtKB-KW"/>
</dbReference>
<keyword evidence="8" id="KW-0411">Iron-sulfur</keyword>
<comment type="cofactor">
    <cofactor evidence="1">
        <name>FMN</name>
        <dbReference type="ChEBI" id="CHEBI:58210"/>
    </cofactor>
</comment>
<dbReference type="RefSeq" id="WP_078716123.1">
    <property type="nucleotide sequence ID" value="NZ_FUYC01000002.1"/>
</dbReference>
<keyword evidence="5" id="KW-0479">Metal-binding</keyword>
<dbReference type="GO" id="GO:0016491">
    <property type="term" value="F:oxidoreductase activity"/>
    <property type="evidence" value="ECO:0007669"/>
    <property type="project" value="UniProtKB-KW"/>
</dbReference>
<dbReference type="Gene3D" id="3.40.109.10">
    <property type="entry name" value="NADH Oxidase"/>
    <property type="match status" value="1"/>
</dbReference>
<evidence type="ECO:0000256" key="6">
    <source>
        <dbReference type="ARBA" id="ARBA00023002"/>
    </source>
</evidence>
<feature type="domain" description="4Fe-4S ferredoxin-type" evidence="9">
    <location>
        <begin position="1"/>
        <end position="30"/>
    </location>
</feature>
<evidence type="ECO:0000256" key="2">
    <source>
        <dbReference type="ARBA" id="ARBA00007118"/>
    </source>
</evidence>
<evidence type="ECO:0000256" key="7">
    <source>
        <dbReference type="ARBA" id="ARBA00023004"/>
    </source>
</evidence>
<keyword evidence="11" id="KW-1185">Reference proteome</keyword>
<dbReference type="PANTHER" id="PTHR43673:SF2">
    <property type="entry name" value="NITROREDUCTASE"/>
    <property type="match status" value="1"/>
</dbReference>
<dbReference type="Gene3D" id="3.30.70.20">
    <property type="match status" value="1"/>
</dbReference>
<dbReference type="Proteomes" id="UP000190027">
    <property type="component" value="Unassembled WGS sequence"/>
</dbReference>
<dbReference type="Pfam" id="PF14697">
    <property type="entry name" value="Fer4_21"/>
    <property type="match status" value="1"/>
</dbReference>
<dbReference type="AlphaFoldDB" id="A0A1T4WA60"/>
<sequence length="275" mass="30849">MDLLIDAQRCIGCGECVQDCPVGILTLESGRPEVIPERKEHCIACQHCLAVCPTAALSIFGVDPDKSLPLPEGLPEQSQMERLLLGRRSVRRFKPDRVHPADIDRVLAPLAASPTGRNNRDMVLTLVDDPDVMQQYRKLTYHGLELAANGDRIPEHLAFLAKFPEQWSQGRDLIYRNAPHMLVVSALEDGPTPEADCFILLSQFDLLAPTAGLGTLWCGFAHMAMRVVPELPMALQLPDGYRPMYVMLFGYPAVRYHRTVQRESFPIRRLRLTGR</sequence>
<keyword evidence="6" id="KW-0560">Oxidoreductase</keyword>
<evidence type="ECO:0000256" key="1">
    <source>
        <dbReference type="ARBA" id="ARBA00001917"/>
    </source>
</evidence>
<organism evidence="10 11">
    <name type="scientific">Paucidesulfovibrio gracilis DSM 16080</name>
    <dbReference type="NCBI Taxonomy" id="1121449"/>
    <lineage>
        <taxon>Bacteria</taxon>
        <taxon>Pseudomonadati</taxon>
        <taxon>Thermodesulfobacteriota</taxon>
        <taxon>Desulfovibrionia</taxon>
        <taxon>Desulfovibrionales</taxon>
        <taxon>Desulfovibrionaceae</taxon>
        <taxon>Paucidesulfovibrio</taxon>
    </lineage>
</organism>
<dbReference type="InterPro" id="IPR017900">
    <property type="entry name" value="4Fe4S_Fe_S_CS"/>
</dbReference>
<dbReference type="PROSITE" id="PS51379">
    <property type="entry name" value="4FE4S_FER_2"/>
    <property type="match status" value="2"/>
</dbReference>
<dbReference type="InterPro" id="IPR000415">
    <property type="entry name" value="Nitroreductase-like"/>
</dbReference>
<reference evidence="10 11" key="1">
    <citation type="submission" date="2017-02" db="EMBL/GenBank/DDBJ databases">
        <authorList>
            <person name="Peterson S.W."/>
        </authorList>
    </citation>
    <scope>NUCLEOTIDE SEQUENCE [LARGE SCALE GENOMIC DNA]</scope>
    <source>
        <strain evidence="10 11">DSM 16080</strain>
    </source>
</reference>
<dbReference type="CDD" id="cd02143">
    <property type="entry name" value="nitroreductase_FeS-like"/>
    <property type="match status" value="1"/>
</dbReference>
<evidence type="ECO:0000256" key="4">
    <source>
        <dbReference type="ARBA" id="ARBA00022643"/>
    </source>
</evidence>
<evidence type="ECO:0000256" key="8">
    <source>
        <dbReference type="ARBA" id="ARBA00023014"/>
    </source>
</evidence>
<comment type="similarity">
    <text evidence="2">Belongs to the nitroreductase family.</text>
</comment>
<keyword evidence="4" id="KW-0288">FMN</keyword>
<evidence type="ECO:0000313" key="11">
    <source>
        <dbReference type="Proteomes" id="UP000190027"/>
    </source>
</evidence>
<dbReference type="EMBL" id="FUYC01000002">
    <property type="protein sequence ID" value="SKA73835.1"/>
    <property type="molecule type" value="Genomic_DNA"/>
</dbReference>
<proteinExistence type="inferred from homology"/>
<gene>
    <name evidence="10" type="ORF">SAMN02745704_00540</name>
</gene>
<dbReference type="SUPFAM" id="SSF55469">
    <property type="entry name" value="FMN-dependent nitroreductase-like"/>
    <property type="match status" value="1"/>
</dbReference>
<name>A0A1T4WA60_9BACT</name>